<dbReference type="AlphaFoldDB" id="A0A078KZA8"/>
<dbReference type="CDD" id="cd00586">
    <property type="entry name" value="4HBT"/>
    <property type="match status" value="1"/>
</dbReference>
<comment type="similarity">
    <text evidence="1">Belongs to the 4-hydroxybenzoyl-CoA thioesterase family.</text>
</comment>
<dbReference type="FunFam" id="3.10.129.10:FF:000004">
    <property type="entry name" value="Tol-pal system-associated acyl-CoA thioesterase"/>
    <property type="match status" value="1"/>
</dbReference>
<keyword evidence="2 3" id="KW-0378">Hydrolase</keyword>
<protein>
    <submittedName>
        <fullName evidence="3">Acyl-CoA thioester hydrolase YbgC</fullName>
    </submittedName>
</protein>
<dbReference type="Pfam" id="PF13279">
    <property type="entry name" value="4HBT_2"/>
    <property type="match status" value="1"/>
</dbReference>
<dbReference type="eggNOG" id="COG0824">
    <property type="taxonomic scope" value="Bacteria"/>
</dbReference>
<evidence type="ECO:0000256" key="2">
    <source>
        <dbReference type="ARBA" id="ARBA00022801"/>
    </source>
</evidence>
<dbReference type="PROSITE" id="PS01328">
    <property type="entry name" value="4HBCOA_THIOESTERASE"/>
    <property type="match status" value="1"/>
</dbReference>
<dbReference type="InterPro" id="IPR006684">
    <property type="entry name" value="YbgC/YbaW"/>
</dbReference>
<proteinExistence type="inferred from homology"/>
<dbReference type="Gene3D" id="3.10.129.10">
    <property type="entry name" value="Hotdog Thioesterase"/>
    <property type="match status" value="1"/>
</dbReference>
<dbReference type="InterPro" id="IPR029069">
    <property type="entry name" value="HotDog_dom_sf"/>
</dbReference>
<dbReference type="PANTHER" id="PTHR31793:SF37">
    <property type="entry name" value="ACYL-COA THIOESTER HYDROLASE YBGC"/>
    <property type="match status" value="1"/>
</dbReference>
<reference evidence="3 4" key="1">
    <citation type="submission" date="2014-06" db="EMBL/GenBank/DDBJ databases">
        <authorList>
            <person name="Urmite Genomes Urmite Genomes"/>
        </authorList>
    </citation>
    <scope>NUCLEOTIDE SEQUENCE [LARGE SCALE GENOMIC DNA]</scope>
</reference>
<name>A0A078KZA8_9GAMM</name>
<dbReference type="SUPFAM" id="SSF54637">
    <property type="entry name" value="Thioesterase/thiol ester dehydrase-isomerase"/>
    <property type="match status" value="1"/>
</dbReference>
<dbReference type="PIRSF" id="PIRSF003230">
    <property type="entry name" value="YbgC"/>
    <property type="match status" value="1"/>
</dbReference>
<evidence type="ECO:0000313" key="4">
    <source>
        <dbReference type="Proteomes" id="UP000044071"/>
    </source>
</evidence>
<dbReference type="PANTHER" id="PTHR31793">
    <property type="entry name" value="4-HYDROXYBENZOYL-COA THIOESTERASE FAMILY MEMBER"/>
    <property type="match status" value="1"/>
</dbReference>
<dbReference type="RefSeq" id="WP_043874784.1">
    <property type="nucleotide sequence ID" value="NZ_CCVW01000003.1"/>
</dbReference>
<dbReference type="GO" id="GO:0047617">
    <property type="term" value="F:fatty acyl-CoA hydrolase activity"/>
    <property type="evidence" value="ECO:0007669"/>
    <property type="project" value="TreeGrafter"/>
</dbReference>
<dbReference type="NCBIfam" id="TIGR00051">
    <property type="entry name" value="YbgC/FadM family acyl-CoA thioesterase"/>
    <property type="match status" value="1"/>
</dbReference>
<keyword evidence="4" id="KW-1185">Reference proteome</keyword>
<dbReference type="Proteomes" id="UP000044071">
    <property type="component" value="Unassembled WGS sequence"/>
</dbReference>
<evidence type="ECO:0000313" key="3">
    <source>
        <dbReference type="EMBL" id="CDZ78261.1"/>
    </source>
</evidence>
<dbReference type="EMBL" id="CCSB01000003">
    <property type="protein sequence ID" value="CDZ78261.1"/>
    <property type="molecule type" value="Genomic_DNA"/>
</dbReference>
<dbReference type="STRING" id="1034943.BN59_02571"/>
<dbReference type="InterPro" id="IPR050563">
    <property type="entry name" value="4-hydroxybenzoyl-CoA_TE"/>
</dbReference>
<dbReference type="InterPro" id="IPR008272">
    <property type="entry name" value="HB-CoA_thioesterase_AS"/>
</dbReference>
<gene>
    <name evidence="3" type="primary">ybgC</name>
    <name evidence="3" type="ORF">BN59_02571</name>
</gene>
<sequence length="129" mass="14974">MTMRDTHTFDIRVYAENTDMMGIVYHSNFLCFFERARTEMIRDSGLSLTTLATYDCHFAITEVEMSYQHPARLDDLLRVTTLIASKKSCSLVFDQSIHNQHNTLLCKALIKVVCIDGKMKPRRLPEHLF</sequence>
<organism evidence="3 4">
    <name type="scientific">Legionella massiliensis</name>
    <dbReference type="NCBI Taxonomy" id="1034943"/>
    <lineage>
        <taxon>Bacteria</taxon>
        <taxon>Pseudomonadati</taxon>
        <taxon>Pseudomonadota</taxon>
        <taxon>Gammaproteobacteria</taxon>
        <taxon>Legionellales</taxon>
        <taxon>Legionellaceae</taxon>
        <taxon>Legionella</taxon>
    </lineage>
</organism>
<evidence type="ECO:0000256" key="1">
    <source>
        <dbReference type="ARBA" id="ARBA00005953"/>
    </source>
</evidence>
<accession>A0A078KZA8</accession>